<dbReference type="InterPro" id="IPR001638">
    <property type="entry name" value="Solute-binding_3/MltF_N"/>
</dbReference>
<evidence type="ECO:0000313" key="3">
    <source>
        <dbReference type="EMBL" id="GGB43371.1"/>
    </source>
</evidence>
<comment type="caution">
    <text evidence="3">The sequence shown here is derived from an EMBL/GenBank/DDBJ whole genome shotgun (WGS) entry which is preliminary data.</text>
</comment>
<gene>
    <name evidence="3" type="ORF">GCM10011316_14220</name>
</gene>
<sequence length="238" mass="25779">MPVKNILSALTCAAVLGVASAHAADINLTTEDYKPFNYMEDGKIVGFGADQVFEIMDRAGITYAVEMAQWSRAIGLAETRPGFCVFTAAHTAERDAKFSWVEPLNVDRTLLIKKVGSDVNPADVEDAKRYVVGTQSQDFTETLLTQMEFPKIDAAGNMEATLKKLEAGRVDLVAVSGAFYEALKRDGRDVEQALIISETVLSMACNPGTDAGLIARMQSALDEMIADGTQAEILAKYQ</sequence>
<keyword evidence="4" id="KW-1185">Reference proteome</keyword>
<feature type="domain" description="Solute-binding protein family 3/N-terminal" evidence="2">
    <location>
        <begin position="25"/>
        <end position="238"/>
    </location>
</feature>
<dbReference type="OrthoDB" id="8587856at2"/>
<reference evidence="3" key="1">
    <citation type="journal article" date="2014" name="Int. J. Syst. Evol. Microbiol.">
        <title>Complete genome sequence of Corynebacterium casei LMG S-19264T (=DSM 44701T), isolated from a smear-ripened cheese.</title>
        <authorList>
            <consortium name="US DOE Joint Genome Institute (JGI-PGF)"/>
            <person name="Walter F."/>
            <person name="Albersmeier A."/>
            <person name="Kalinowski J."/>
            <person name="Ruckert C."/>
        </authorList>
    </citation>
    <scope>NUCLEOTIDE SEQUENCE</scope>
    <source>
        <strain evidence="3">CGMCC 1.12426</strain>
    </source>
</reference>
<name>A0A916TIK9_9HYPH</name>
<dbReference type="Gene3D" id="3.40.190.10">
    <property type="entry name" value="Periplasmic binding protein-like II"/>
    <property type="match status" value="2"/>
</dbReference>
<dbReference type="PANTHER" id="PTHR38834:SF3">
    <property type="entry name" value="SOLUTE-BINDING PROTEIN FAMILY 3_N-TERMINAL DOMAIN-CONTAINING PROTEIN"/>
    <property type="match status" value="1"/>
</dbReference>
<proteinExistence type="predicted"/>
<dbReference type="RefSeq" id="WP_150495233.1">
    <property type="nucleotide sequence ID" value="NZ_BMFA01000003.1"/>
</dbReference>
<dbReference type="Pfam" id="PF00497">
    <property type="entry name" value="SBP_bac_3"/>
    <property type="match status" value="1"/>
</dbReference>
<dbReference type="EMBL" id="BMFA01000003">
    <property type="protein sequence ID" value="GGB43371.1"/>
    <property type="molecule type" value="Genomic_DNA"/>
</dbReference>
<feature type="chain" id="PRO_5037010595" evidence="1">
    <location>
        <begin position="24"/>
        <end position="238"/>
    </location>
</feature>
<keyword evidence="1" id="KW-0732">Signal</keyword>
<evidence type="ECO:0000313" key="4">
    <source>
        <dbReference type="Proteomes" id="UP000605148"/>
    </source>
</evidence>
<organism evidence="3 4">
    <name type="scientific">Roseibium aquae</name>
    <dbReference type="NCBI Taxonomy" id="1323746"/>
    <lineage>
        <taxon>Bacteria</taxon>
        <taxon>Pseudomonadati</taxon>
        <taxon>Pseudomonadota</taxon>
        <taxon>Alphaproteobacteria</taxon>
        <taxon>Hyphomicrobiales</taxon>
        <taxon>Stappiaceae</taxon>
        <taxon>Roseibium</taxon>
    </lineage>
</organism>
<protein>
    <submittedName>
        <fullName evidence="3">ABC transporter substrate-binding protein</fullName>
    </submittedName>
</protein>
<evidence type="ECO:0000259" key="2">
    <source>
        <dbReference type="SMART" id="SM00062"/>
    </source>
</evidence>
<evidence type="ECO:0000256" key="1">
    <source>
        <dbReference type="SAM" id="SignalP"/>
    </source>
</evidence>
<reference evidence="3" key="2">
    <citation type="submission" date="2020-09" db="EMBL/GenBank/DDBJ databases">
        <authorList>
            <person name="Sun Q."/>
            <person name="Zhou Y."/>
        </authorList>
    </citation>
    <scope>NUCLEOTIDE SEQUENCE</scope>
    <source>
        <strain evidence="3">CGMCC 1.12426</strain>
    </source>
</reference>
<dbReference type="SMART" id="SM00062">
    <property type="entry name" value="PBPb"/>
    <property type="match status" value="1"/>
</dbReference>
<dbReference type="AlphaFoldDB" id="A0A916TIK9"/>
<dbReference type="Proteomes" id="UP000605148">
    <property type="component" value="Unassembled WGS sequence"/>
</dbReference>
<feature type="signal peptide" evidence="1">
    <location>
        <begin position="1"/>
        <end position="23"/>
    </location>
</feature>
<dbReference type="PANTHER" id="PTHR38834">
    <property type="entry name" value="PERIPLASMIC SUBSTRATE BINDING PROTEIN FAMILY 3"/>
    <property type="match status" value="1"/>
</dbReference>
<dbReference type="SUPFAM" id="SSF53850">
    <property type="entry name" value="Periplasmic binding protein-like II"/>
    <property type="match status" value="1"/>
</dbReference>
<accession>A0A916TIK9</accession>